<accession>A0ABQ7GDC2</accession>
<feature type="compositionally biased region" description="Low complexity" evidence="1">
    <location>
        <begin position="100"/>
        <end position="116"/>
    </location>
</feature>
<proteinExistence type="predicted"/>
<feature type="region of interest" description="Disordered" evidence="1">
    <location>
        <begin position="199"/>
        <end position="260"/>
    </location>
</feature>
<reference evidence="2" key="1">
    <citation type="submission" date="2017-08" db="EMBL/GenBank/DDBJ databases">
        <authorList>
            <person name="Polle J.E."/>
            <person name="Barry K."/>
            <person name="Cushman J."/>
            <person name="Schmutz J."/>
            <person name="Tran D."/>
            <person name="Hathwaick L.T."/>
            <person name="Yim W.C."/>
            <person name="Jenkins J."/>
            <person name="Mckie-Krisberg Z.M."/>
            <person name="Prochnik S."/>
            <person name="Lindquist E."/>
            <person name="Dockter R.B."/>
            <person name="Adam C."/>
            <person name="Molina H."/>
            <person name="Bunkerborg J."/>
            <person name="Jin E."/>
            <person name="Buchheim M."/>
            <person name="Magnuson J."/>
        </authorList>
    </citation>
    <scope>NUCLEOTIDE SEQUENCE</scope>
    <source>
        <strain evidence="2">CCAP 19/18</strain>
    </source>
</reference>
<feature type="region of interest" description="Disordered" evidence="1">
    <location>
        <begin position="292"/>
        <end position="321"/>
    </location>
</feature>
<feature type="compositionally biased region" description="Basic and acidic residues" evidence="1">
    <location>
        <begin position="57"/>
        <end position="73"/>
    </location>
</feature>
<feature type="region of interest" description="Disordered" evidence="1">
    <location>
        <begin position="467"/>
        <end position="509"/>
    </location>
</feature>
<gene>
    <name evidence="2" type="ORF">DUNSADRAFT_11456</name>
</gene>
<feature type="compositionally biased region" description="Basic residues" evidence="1">
    <location>
        <begin position="428"/>
        <end position="442"/>
    </location>
</feature>
<protein>
    <submittedName>
        <fullName evidence="2">Uncharacterized protein</fullName>
    </submittedName>
</protein>
<feature type="compositionally biased region" description="Basic and acidic residues" evidence="1">
    <location>
        <begin position="415"/>
        <end position="427"/>
    </location>
</feature>
<feature type="compositionally biased region" description="Low complexity" evidence="1">
    <location>
        <begin position="399"/>
        <end position="414"/>
    </location>
</feature>
<dbReference type="EMBL" id="MU069861">
    <property type="protein sequence ID" value="KAF5832614.1"/>
    <property type="molecule type" value="Genomic_DNA"/>
</dbReference>
<sequence length="509" mass="54496">MAEIAAPTAAAGESPGAVCSVLVCPPTSAAPNQRYQRLSSARLSSRRSPSPACRTPLDARFDEQQPLDARPEQRPLASAGIVTWSSSESDTIPGEPEHPQQQQQQQQQNQEQQQQQSREEACDGQETAAALPLRGANALLPFVSSKIVWPCAESEFAPSEEAEQEAECGTAEGHPGDLESHALLPDASARIVWPSVESIPDDEGQQRQQPLQQPSTPKTGRWRAHNAQRLHTSSASARIVWPSTDSEDLEQQATPASAWGRKGVRMSHAEFLMSCTSDVSASIVWPSMDLNQEDGTWGSGSGSGSGSSCRPTDSKDKPGGRAAFAAAMRASCALDAGSAPLSSWDLTEEEGTEGGGGSTCNATPRQLRRLLKLYESDGDLATLTWPSPVVTRASTPTRPAFRAAATTAAAAAPPEENRTDGKAPRDQHVHHHHYLHQQHQQRHQSESKQLSPLRRNSLASELPHPVTTLTQAVQPGESITNASSSHDTLAPKLPHPITDLTHAAHPSES</sequence>
<feature type="compositionally biased region" description="Polar residues" evidence="1">
    <location>
        <begin position="467"/>
        <end position="487"/>
    </location>
</feature>
<feature type="region of interest" description="Disordered" evidence="1">
    <location>
        <begin position="399"/>
        <end position="454"/>
    </location>
</feature>
<name>A0ABQ7GDC2_DUNSA</name>
<keyword evidence="3" id="KW-1185">Reference proteome</keyword>
<feature type="non-terminal residue" evidence="2">
    <location>
        <position position="509"/>
    </location>
</feature>
<evidence type="ECO:0000256" key="1">
    <source>
        <dbReference type="SAM" id="MobiDB-lite"/>
    </source>
</evidence>
<evidence type="ECO:0000313" key="2">
    <source>
        <dbReference type="EMBL" id="KAF5832614.1"/>
    </source>
</evidence>
<feature type="compositionally biased region" description="Low complexity" evidence="1">
    <location>
        <begin position="37"/>
        <end position="52"/>
    </location>
</feature>
<evidence type="ECO:0000313" key="3">
    <source>
        <dbReference type="Proteomes" id="UP000815325"/>
    </source>
</evidence>
<dbReference type="Proteomes" id="UP000815325">
    <property type="component" value="Unassembled WGS sequence"/>
</dbReference>
<organism evidence="2 3">
    <name type="scientific">Dunaliella salina</name>
    <name type="common">Green alga</name>
    <name type="synonym">Protococcus salinus</name>
    <dbReference type="NCBI Taxonomy" id="3046"/>
    <lineage>
        <taxon>Eukaryota</taxon>
        <taxon>Viridiplantae</taxon>
        <taxon>Chlorophyta</taxon>
        <taxon>core chlorophytes</taxon>
        <taxon>Chlorophyceae</taxon>
        <taxon>CS clade</taxon>
        <taxon>Chlamydomonadales</taxon>
        <taxon>Dunaliellaceae</taxon>
        <taxon>Dunaliella</taxon>
    </lineage>
</organism>
<comment type="caution">
    <text evidence="2">The sequence shown here is derived from an EMBL/GenBank/DDBJ whole genome shotgun (WGS) entry which is preliminary data.</text>
</comment>
<feature type="region of interest" description="Disordered" evidence="1">
    <location>
        <begin position="154"/>
        <end position="181"/>
    </location>
</feature>
<feature type="region of interest" description="Disordered" evidence="1">
    <location>
        <begin position="26"/>
        <end position="128"/>
    </location>
</feature>